<evidence type="ECO:0000256" key="1">
    <source>
        <dbReference type="ARBA" id="ARBA00023125"/>
    </source>
</evidence>
<dbReference type="STRING" id="47884.SAMN04490203_3298"/>
<accession>A0A0J6GNK5</accession>
<comment type="caution">
    <text evidence="4">The sequence shown here is derived from an EMBL/GenBank/DDBJ whole genome shotgun (WGS) entry which is preliminary data.</text>
</comment>
<reference evidence="4 6" key="1">
    <citation type="submission" date="2015-02" db="EMBL/GenBank/DDBJ databases">
        <title>Pseudomonas helleri sp. nov. and Pseudomonas weihenstephanensis sp. nov., isolated from raw cows milk.</title>
        <authorList>
            <person name="von Neubeck M."/>
            <person name="Huptas C."/>
            <person name="Wenning M."/>
            <person name="Scherer S."/>
        </authorList>
    </citation>
    <scope>NUCLEOTIDE SEQUENCE [LARGE SCALE GENOMIC DNA]</scope>
    <source>
        <strain evidence="4 6">DSM 21104</strain>
    </source>
</reference>
<dbReference type="CDD" id="cd04776">
    <property type="entry name" value="HTH_GnyR"/>
    <property type="match status" value="1"/>
</dbReference>
<keyword evidence="1 5" id="KW-0238">DNA-binding</keyword>
<keyword evidence="2" id="KW-0175">Coiled coil</keyword>
<dbReference type="Gene3D" id="1.10.1660.10">
    <property type="match status" value="1"/>
</dbReference>
<dbReference type="EMBL" id="FNRS01000001">
    <property type="protein sequence ID" value="SEC87708.1"/>
    <property type="molecule type" value="Genomic_DNA"/>
</dbReference>
<dbReference type="PROSITE" id="PS00552">
    <property type="entry name" value="HTH_MERR_1"/>
    <property type="match status" value="1"/>
</dbReference>
<dbReference type="SUPFAM" id="SSF46955">
    <property type="entry name" value="Putative DNA-binding domain"/>
    <property type="match status" value="1"/>
</dbReference>
<dbReference type="PATRIC" id="fig|47884.3.peg.1747"/>
<dbReference type="InterPro" id="IPR000551">
    <property type="entry name" value="MerR-type_HTH_dom"/>
</dbReference>
<dbReference type="Proteomes" id="UP000183155">
    <property type="component" value="Unassembled WGS sequence"/>
</dbReference>
<name>A0A0J6GNK5_PSETA</name>
<sequence length="138" mass="15854">MSSQTYSISDLARELDITTRAIRFYEEQGLLAPERRGQERVYSARDKVSLKLILRGKRIGFSLAECRELIELYDPSSGNQKQLNSMLGKIAERREQLEQQLLDIQQMQLELDTAEERCTQALEQTIKSQTASRTSTVL</sequence>
<dbReference type="RefSeq" id="WP_048379449.1">
    <property type="nucleotide sequence ID" value="NZ_FNRS01000001.1"/>
</dbReference>
<evidence type="ECO:0000313" key="5">
    <source>
        <dbReference type="EMBL" id="SEC87708.1"/>
    </source>
</evidence>
<dbReference type="InterPro" id="IPR009061">
    <property type="entry name" value="DNA-bd_dom_put_sf"/>
</dbReference>
<dbReference type="InterPro" id="IPR047057">
    <property type="entry name" value="MerR_fam"/>
</dbReference>
<evidence type="ECO:0000259" key="3">
    <source>
        <dbReference type="PROSITE" id="PS50937"/>
    </source>
</evidence>
<evidence type="ECO:0000256" key="2">
    <source>
        <dbReference type="SAM" id="Coils"/>
    </source>
</evidence>
<gene>
    <name evidence="5" type="ORF">SAMN04490203_3298</name>
    <name evidence="4" type="ORF">TU78_06750</name>
</gene>
<dbReference type="Proteomes" id="UP000036395">
    <property type="component" value="Unassembled WGS sequence"/>
</dbReference>
<protein>
    <submittedName>
        <fullName evidence="5">DNA-binding transcriptional regulator, MerR family</fullName>
    </submittedName>
    <submittedName>
        <fullName evidence="4">MerR family transcriptional regulator</fullName>
    </submittedName>
</protein>
<dbReference type="AlphaFoldDB" id="A0A0J6GNK5"/>
<feature type="coiled-coil region" evidence="2">
    <location>
        <begin position="80"/>
        <end position="124"/>
    </location>
</feature>
<dbReference type="EMBL" id="JYLA01000002">
    <property type="protein sequence ID" value="KMM86301.1"/>
    <property type="molecule type" value="Genomic_DNA"/>
</dbReference>
<dbReference type="SMART" id="SM00422">
    <property type="entry name" value="HTH_MERR"/>
    <property type="match status" value="1"/>
</dbReference>
<dbReference type="PANTHER" id="PTHR30204:SF58">
    <property type="entry name" value="HTH-TYPE TRANSCRIPTIONAL REGULATOR YFMP"/>
    <property type="match status" value="1"/>
</dbReference>
<dbReference type="PANTHER" id="PTHR30204">
    <property type="entry name" value="REDOX-CYCLING DRUG-SENSING TRANSCRIPTIONAL ACTIVATOR SOXR"/>
    <property type="match status" value="1"/>
</dbReference>
<dbReference type="GO" id="GO:0003677">
    <property type="term" value="F:DNA binding"/>
    <property type="evidence" value="ECO:0007669"/>
    <property type="project" value="UniProtKB-KW"/>
</dbReference>
<dbReference type="Pfam" id="PF13411">
    <property type="entry name" value="MerR_1"/>
    <property type="match status" value="1"/>
</dbReference>
<dbReference type="OrthoDB" id="9803659at2"/>
<keyword evidence="7" id="KW-1185">Reference proteome</keyword>
<evidence type="ECO:0000313" key="4">
    <source>
        <dbReference type="EMBL" id="KMM86301.1"/>
    </source>
</evidence>
<evidence type="ECO:0000313" key="6">
    <source>
        <dbReference type="Proteomes" id="UP000036395"/>
    </source>
</evidence>
<reference evidence="5 7" key="2">
    <citation type="submission" date="2016-10" db="EMBL/GenBank/DDBJ databases">
        <authorList>
            <person name="Varghese N."/>
            <person name="Submissions S."/>
        </authorList>
    </citation>
    <scope>NUCLEOTIDE SEQUENCE [LARGE SCALE GENOMIC DNA]</scope>
    <source>
        <strain evidence="5 7">BS3652</strain>
    </source>
</reference>
<evidence type="ECO:0000313" key="7">
    <source>
        <dbReference type="Proteomes" id="UP000183155"/>
    </source>
</evidence>
<dbReference type="GO" id="GO:0003700">
    <property type="term" value="F:DNA-binding transcription factor activity"/>
    <property type="evidence" value="ECO:0007669"/>
    <property type="project" value="InterPro"/>
</dbReference>
<proteinExistence type="predicted"/>
<organism evidence="4 6">
    <name type="scientific">Pseudomonas taetrolens</name>
    <dbReference type="NCBI Taxonomy" id="47884"/>
    <lineage>
        <taxon>Bacteria</taxon>
        <taxon>Pseudomonadati</taxon>
        <taxon>Pseudomonadota</taxon>
        <taxon>Gammaproteobacteria</taxon>
        <taxon>Pseudomonadales</taxon>
        <taxon>Pseudomonadaceae</taxon>
        <taxon>Pseudomonas</taxon>
    </lineage>
</organism>
<feature type="domain" description="HTH merR-type" evidence="3">
    <location>
        <begin position="5"/>
        <end position="72"/>
    </location>
</feature>
<dbReference type="PROSITE" id="PS50937">
    <property type="entry name" value="HTH_MERR_2"/>
    <property type="match status" value="1"/>
</dbReference>